<feature type="region of interest" description="Disordered" evidence="1">
    <location>
        <begin position="70"/>
        <end position="94"/>
    </location>
</feature>
<dbReference type="InterPro" id="IPR021322">
    <property type="entry name" value="DUF2924"/>
</dbReference>
<dbReference type="EMBL" id="JBDPGJ010000003">
    <property type="protein sequence ID" value="MEX0406851.1"/>
    <property type="molecule type" value="Genomic_DNA"/>
</dbReference>
<evidence type="ECO:0000256" key="1">
    <source>
        <dbReference type="SAM" id="MobiDB-lite"/>
    </source>
</evidence>
<comment type="caution">
    <text evidence="2">The sequence shown here is derived from an EMBL/GenBank/DDBJ whole genome shotgun (WGS) entry which is preliminary data.</text>
</comment>
<gene>
    <name evidence="2" type="ORF">ABGN05_14385</name>
</gene>
<name>A0ABV3SK24_9HYPH</name>
<keyword evidence="3" id="KW-1185">Reference proteome</keyword>
<protein>
    <submittedName>
        <fullName evidence="2">DUF2924 domain-containing protein</fullName>
    </submittedName>
</protein>
<evidence type="ECO:0000313" key="3">
    <source>
        <dbReference type="Proteomes" id="UP001556692"/>
    </source>
</evidence>
<dbReference type="Proteomes" id="UP001556692">
    <property type="component" value="Unassembled WGS sequence"/>
</dbReference>
<sequence>MRGNDNREREVAAIGDLSREELIVLWQKTHGCPPPKGINRLLLERSAAWNLQAKKLGRLSGAARAGLRLGSRTHKKTPRSTTPGGGADGIVHATSMNVPPPQETLPIAYQKSFAPALAVAGFILRVLPPREALHSTCATSKNART</sequence>
<accession>A0ABV3SK24</accession>
<dbReference type="RefSeq" id="WP_367954733.1">
    <property type="nucleotide sequence ID" value="NZ_JBDPGJ010000003.1"/>
</dbReference>
<proteinExistence type="predicted"/>
<dbReference type="Pfam" id="PF11149">
    <property type="entry name" value="DUF2924"/>
    <property type="match status" value="1"/>
</dbReference>
<organism evidence="2 3">
    <name type="scientific">Aquibium pacificus</name>
    <dbReference type="NCBI Taxonomy" id="3153579"/>
    <lineage>
        <taxon>Bacteria</taxon>
        <taxon>Pseudomonadati</taxon>
        <taxon>Pseudomonadota</taxon>
        <taxon>Alphaproteobacteria</taxon>
        <taxon>Hyphomicrobiales</taxon>
        <taxon>Phyllobacteriaceae</taxon>
        <taxon>Aquibium</taxon>
    </lineage>
</organism>
<reference evidence="2 3" key="1">
    <citation type="submission" date="2024-05" db="EMBL/GenBank/DDBJ databases">
        <authorList>
            <person name="Jiang F."/>
        </authorList>
    </citation>
    <scope>NUCLEOTIDE SEQUENCE [LARGE SCALE GENOMIC DNA]</scope>
    <source>
        <strain evidence="2 3">LZ166</strain>
    </source>
</reference>
<evidence type="ECO:0000313" key="2">
    <source>
        <dbReference type="EMBL" id="MEX0406851.1"/>
    </source>
</evidence>